<dbReference type="InterPro" id="IPR001048">
    <property type="entry name" value="Asp/Glu/Uridylate_kinase"/>
</dbReference>
<evidence type="ECO:0000256" key="4">
    <source>
        <dbReference type="ARBA" id="ARBA00022679"/>
    </source>
</evidence>
<gene>
    <name evidence="9" type="primary">argB</name>
    <name evidence="11" type="ORF">SAMN05216353_110104</name>
</gene>
<keyword evidence="7 9" id="KW-0067">ATP-binding</keyword>
<evidence type="ECO:0000313" key="12">
    <source>
        <dbReference type="Proteomes" id="UP000198897"/>
    </source>
</evidence>
<keyword evidence="3 9" id="KW-0028">Amino-acid biosynthesis</keyword>
<keyword evidence="12" id="KW-1185">Reference proteome</keyword>
<dbReference type="InterPro" id="IPR037528">
    <property type="entry name" value="ArgB"/>
</dbReference>
<evidence type="ECO:0000313" key="11">
    <source>
        <dbReference type="EMBL" id="SFF83756.1"/>
    </source>
</evidence>
<feature type="binding site" evidence="9">
    <location>
        <position position="168"/>
    </location>
    <ligand>
        <name>substrate</name>
    </ligand>
</feature>
<dbReference type="InterPro" id="IPR036393">
    <property type="entry name" value="AceGlu_kinase-like_sf"/>
</dbReference>
<keyword evidence="9" id="KW-0963">Cytoplasm</keyword>
<reference evidence="12" key="1">
    <citation type="submission" date="2016-10" db="EMBL/GenBank/DDBJ databases">
        <authorList>
            <person name="Varghese N."/>
            <person name="Submissions S."/>
        </authorList>
    </citation>
    <scope>NUCLEOTIDE SEQUENCE [LARGE SCALE GENOMIC DNA]</scope>
    <source>
        <strain evidence="12">FP5</strain>
    </source>
</reference>
<evidence type="ECO:0000256" key="3">
    <source>
        <dbReference type="ARBA" id="ARBA00022605"/>
    </source>
</evidence>
<feature type="binding site" evidence="9">
    <location>
        <begin position="53"/>
        <end position="54"/>
    </location>
    <ligand>
        <name>substrate</name>
    </ligand>
</feature>
<evidence type="ECO:0000256" key="1">
    <source>
        <dbReference type="ARBA" id="ARBA00004828"/>
    </source>
</evidence>
<accession>A0A1I2M2W1</accession>
<evidence type="ECO:0000256" key="2">
    <source>
        <dbReference type="ARBA" id="ARBA00022571"/>
    </source>
</evidence>
<dbReference type="FunFam" id="3.40.1160.10:FF:000004">
    <property type="entry name" value="Acetylglutamate kinase"/>
    <property type="match status" value="1"/>
</dbReference>
<name>A0A1I2M2W1_9BACI</name>
<dbReference type="EMBL" id="FOOG01000010">
    <property type="protein sequence ID" value="SFF83756.1"/>
    <property type="molecule type" value="Genomic_DNA"/>
</dbReference>
<comment type="function">
    <text evidence="9">Catalyzes the ATP-dependent phosphorylation of N-acetyl-L-glutamate.</text>
</comment>
<evidence type="ECO:0000256" key="9">
    <source>
        <dbReference type="HAMAP-Rule" id="MF_00082"/>
    </source>
</evidence>
<dbReference type="PIRSF" id="PIRSF000728">
    <property type="entry name" value="NAGK"/>
    <property type="match status" value="1"/>
</dbReference>
<comment type="subcellular location">
    <subcellularLocation>
        <location evidence="9">Cytoplasm</location>
    </subcellularLocation>
</comment>
<dbReference type="Pfam" id="PF00696">
    <property type="entry name" value="AA_kinase"/>
    <property type="match status" value="1"/>
</dbReference>
<evidence type="ECO:0000256" key="6">
    <source>
        <dbReference type="ARBA" id="ARBA00022777"/>
    </source>
</evidence>
<dbReference type="GO" id="GO:0003991">
    <property type="term" value="F:acetylglutamate kinase activity"/>
    <property type="evidence" value="ECO:0007669"/>
    <property type="project" value="UniProtKB-UniRule"/>
</dbReference>
<evidence type="ECO:0000256" key="5">
    <source>
        <dbReference type="ARBA" id="ARBA00022741"/>
    </source>
</evidence>
<dbReference type="CDD" id="cd04238">
    <property type="entry name" value="AAK_NAGK-like"/>
    <property type="match status" value="1"/>
</dbReference>
<dbReference type="PANTHER" id="PTHR23342">
    <property type="entry name" value="N-ACETYLGLUTAMATE SYNTHASE"/>
    <property type="match status" value="1"/>
</dbReference>
<keyword evidence="5 9" id="KW-0547">Nucleotide-binding</keyword>
<dbReference type="OrthoDB" id="9803155at2"/>
<dbReference type="PANTHER" id="PTHR23342:SF0">
    <property type="entry name" value="N-ACETYLGLUTAMATE SYNTHASE, MITOCHONDRIAL"/>
    <property type="match status" value="1"/>
</dbReference>
<dbReference type="NCBIfam" id="TIGR00761">
    <property type="entry name" value="argB"/>
    <property type="match status" value="1"/>
</dbReference>
<dbReference type="EC" id="2.7.2.8" evidence="9"/>
<comment type="similarity">
    <text evidence="9">Belongs to the acetylglutamate kinase family. ArgB subfamily.</text>
</comment>
<evidence type="ECO:0000259" key="10">
    <source>
        <dbReference type="Pfam" id="PF00696"/>
    </source>
</evidence>
<organism evidence="11 12">
    <name type="scientific">Halobacillus alkaliphilus</name>
    <dbReference type="NCBI Taxonomy" id="396056"/>
    <lineage>
        <taxon>Bacteria</taxon>
        <taxon>Bacillati</taxon>
        <taxon>Bacillota</taxon>
        <taxon>Bacilli</taxon>
        <taxon>Bacillales</taxon>
        <taxon>Bacillaceae</taxon>
        <taxon>Halobacillus</taxon>
    </lineage>
</organism>
<proteinExistence type="inferred from homology"/>
<dbReference type="GO" id="GO:0042450">
    <property type="term" value="P:L-arginine biosynthetic process via ornithine"/>
    <property type="evidence" value="ECO:0007669"/>
    <property type="project" value="UniProtKB-UniRule"/>
</dbReference>
<dbReference type="HAMAP" id="MF_00082">
    <property type="entry name" value="ArgB"/>
    <property type="match status" value="1"/>
</dbReference>
<dbReference type="SUPFAM" id="SSF53633">
    <property type="entry name" value="Carbamate kinase-like"/>
    <property type="match status" value="1"/>
</dbReference>
<protein>
    <recommendedName>
        <fullName evidence="9">Acetylglutamate kinase</fullName>
        <ecNumber evidence="9">2.7.2.8</ecNumber>
    </recommendedName>
    <alternativeName>
        <fullName evidence="9">N-acetyl-L-glutamate 5-phosphotransferase</fullName>
    </alternativeName>
    <alternativeName>
        <fullName evidence="9">NAG kinase</fullName>
        <shortName evidence="9">NAGK</shortName>
    </alternativeName>
</protein>
<dbReference type="InterPro" id="IPR004662">
    <property type="entry name" value="AcgluKinase_fam"/>
</dbReference>
<dbReference type="GO" id="GO:0005737">
    <property type="term" value="C:cytoplasm"/>
    <property type="evidence" value="ECO:0007669"/>
    <property type="project" value="UniProtKB-SubCell"/>
</dbReference>
<feature type="domain" description="Aspartate/glutamate/uridylate kinase" evidence="10">
    <location>
        <begin position="17"/>
        <end position="246"/>
    </location>
</feature>
<keyword evidence="6 9" id="KW-0418">Kinase</keyword>
<dbReference type="AlphaFoldDB" id="A0A1I2M2W1"/>
<evidence type="ECO:0000256" key="7">
    <source>
        <dbReference type="ARBA" id="ARBA00022840"/>
    </source>
</evidence>
<keyword evidence="4 9" id="KW-0808">Transferase</keyword>
<sequence>MTMSESTQATVRNDKPVIVIKLGGSMIDRLTEEFYESFHGLLKHYHCLIVHGGGPAITALLGRMDIEGEFHEGLRKTTKETLEVVEMVLGGKVNAQITSALVRQNILPVGLKGCDASLLTASYVNQQDLGFVGQVEEVKTDLLYNCMQAGYLPVVAPLGKTENGQTVNINADLAAAAIAKAMQAEKLLFVTDVPGIISEDEVIKETSPEEIESLISGGCIYGGMIPKVQSAMAALSEHLQEVMIVSGEDALIQGDRMKGTKIRATVKERAE</sequence>
<dbReference type="Proteomes" id="UP000198897">
    <property type="component" value="Unassembled WGS sequence"/>
</dbReference>
<feature type="site" description="Transition state stabilizer" evidence="9">
    <location>
        <position position="227"/>
    </location>
</feature>
<dbReference type="RefSeq" id="WP_089751570.1">
    <property type="nucleotide sequence ID" value="NZ_FOOG01000010.1"/>
</dbReference>
<comment type="pathway">
    <text evidence="1 9">Amino-acid biosynthesis; L-arginine biosynthesis; N(2)-acetyl-L-ornithine from L-glutamate: step 2/4.</text>
</comment>
<dbReference type="GO" id="GO:0005524">
    <property type="term" value="F:ATP binding"/>
    <property type="evidence" value="ECO:0007669"/>
    <property type="project" value="UniProtKB-UniRule"/>
</dbReference>
<dbReference type="Gene3D" id="3.40.1160.10">
    <property type="entry name" value="Acetylglutamate kinase-like"/>
    <property type="match status" value="1"/>
</dbReference>
<dbReference type="UniPathway" id="UPA00068">
    <property type="reaction ID" value="UER00107"/>
</dbReference>
<feature type="site" description="Transition state stabilizer" evidence="9">
    <location>
        <position position="21"/>
    </location>
</feature>
<keyword evidence="2 9" id="KW-0055">Arginine biosynthesis</keyword>
<feature type="binding site" evidence="9">
    <location>
        <position position="75"/>
    </location>
    <ligand>
        <name>substrate</name>
    </ligand>
</feature>
<comment type="catalytic activity">
    <reaction evidence="8 9">
        <text>N-acetyl-L-glutamate + ATP = N-acetyl-L-glutamyl 5-phosphate + ADP</text>
        <dbReference type="Rhea" id="RHEA:14629"/>
        <dbReference type="ChEBI" id="CHEBI:30616"/>
        <dbReference type="ChEBI" id="CHEBI:44337"/>
        <dbReference type="ChEBI" id="CHEBI:57936"/>
        <dbReference type="ChEBI" id="CHEBI:456216"/>
        <dbReference type="EC" id="2.7.2.8"/>
    </reaction>
</comment>
<evidence type="ECO:0000256" key="8">
    <source>
        <dbReference type="ARBA" id="ARBA00048141"/>
    </source>
</evidence>